<dbReference type="PANTHER" id="PTHR43085">
    <property type="entry name" value="HEXOKINASE FAMILY MEMBER"/>
    <property type="match status" value="1"/>
</dbReference>
<proteinExistence type="inferred from homology"/>
<dbReference type="EC" id="2.7.1.4" evidence="7"/>
<evidence type="ECO:0000256" key="2">
    <source>
        <dbReference type="ARBA" id="ARBA00022679"/>
    </source>
</evidence>
<dbReference type="Pfam" id="PF00294">
    <property type="entry name" value="PfkB"/>
    <property type="match status" value="1"/>
</dbReference>
<dbReference type="EMBL" id="UOFK01000306">
    <property type="protein sequence ID" value="VAW82278.1"/>
    <property type="molecule type" value="Genomic_DNA"/>
</dbReference>
<dbReference type="GO" id="GO:0005524">
    <property type="term" value="F:ATP binding"/>
    <property type="evidence" value="ECO:0007669"/>
    <property type="project" value="UniProtKB-KW"/>
</dbReference>
<name>A0A3B0YMZ2_9ZZZZ</name>
<dbReference type="PROSITE" id="PS50042">
    <property type="entry name" value="CNMP_BINDING_3"/>
    <property type="match status" value="1"/>
</dbReference>
<reference evidence="7" key="1">
    <citation type="submission" date="2018-06" db="EMBL/GenBank/DDBJ databases">
        <authorList>
            <person name="Zhirakovskaya E."/>
        </authorList>
    </citation>
    <scope>NUCLEOTIDE SEQUENCE</scope>
</reference>
<evidence type="ECO:0000256" key="4">
    <source>
        <dbReference type="ARBA" id="ARBA00022777"/>
    </source>
</evidence>
<evidence type="ECO:0000256" key="1">
    <source>
        <dbReference type="ARBA" id="ARBA00010688"/>
    </source>
</evidence>
<keyword evidence="4 7" id="KW-0418">Kinase</keyword>
<dbReference type="AlphaFoldDB" id="A0A3B0YMZ2"/>
<keyword evidence="2 7" id="KW-0808">Transferase</keyword>
<organism evidence="7">
    <name type="scientific">hydrothermal vent metagenome</name>
    <dbReference type="NCBI Taxonomy" id="652676"/>
    <lineage>
        <taxon>unclassified sequences</taxon>
        <taxon>metagenomes</taxon>
        <taxon>ecological metagenomes</taxon>
    </lineage>
</organism>
<dbReference type="SUPFAM" id="SSF53613">
    <property type="entry name" value="Ribokinase-like"/>
    <property type="match status" value="1"/>
</dbReference>
<comment type="similarity">
    <text evidence="1">Belongs to the carbohydrate kinase PfkB family.</text>
</comment>
<evidence type="ECO:0000256" key="3">
    <source>
        <dbReference type="ARBA" id="ARBA00022741"/>
    </source>
</evidence>
<sequence>MSVVKPGQPVIFGEVLFDSFADGSRVLGGAPFNVAWHLQAWGCTPLLISCIGEDDPGEQVRAAMQDWGMQTTGLQSDPLRPTGQVCVRIKNGEPDYDIVADQAYDAIDSAHLPDPEAVSLVYHGSLALRNHTSNGALDTLLERYHPPVVLDINLRPPWWDLVAAEKMIARASWLKLNEYELAELLQMSVAGQADVARLLQKYDLSSIIITQGEKGAYVYSKSAETFSVRPESAGDIVDTVGAGDAFTSVCILGLLQGWDIQQTLPRAQCFASAIVGVRGATVTDRTFYAEFISNWGLG</sequence>
<protein>
    <submittedName>
        <fullName evidence="7">Fructokinase</fullName>
        <ecNumber evidence="7">2.7.1.4</ecNumber>
    </submittedName>
</protein>
<evidence type="ECO:0000313" key="7">
    <source>
        <dbReference type="EMBL" id="VAW82278.1"/>
    </source>
</evidence>
<evidence type="ECO:0000256" key="5">
    <source>
        <dbReference type="ARBA" id="ARBA00022840"/>
    </source>
</evidence>
<dbReference type="InterPro" id="IPR029056">
    <property type="entry name" value="Ribokinase-like"/>
</dbReference>
<dbReference type="InterPro" id="IPR000595">
    <property type="entry name" value="cNMP-bd_dom"/>
</dbReference>
<dbReference type="PANTHER" id="PTHR43085:SF1">
    <property type="entry name" value="PSEUDOURIDINE KINASE-RELATED"/>
    <property type="match status" value="1"/>
</dbReference>
<dbReference type="GO" id="GO:0008865">
    <property type="term" value="F:fructokinase activity"/>
    <property type="evidence" value="ECO:0007669"/>
    <property type="project" value="UniProtKB-EC"/>
</dbReference>
<evidence type="ECO:0000259" key="6">
    <source>
        <dbReference type="PROSITE" id="PS50042"/>
    </source>
</evidence>
<dbReference type="InterPro" id="IPR011611">
    <property type="entry name" value="PfkB_dom"/>
</dbReference>
<accession>A0A3B0YMZ2</accession>
<keyword evidence="5" id="KW-0067">ATP-binding</keyword>
<keyword evidence="3" id="KW-0547">Nucleotide-binding</keyword>
<dbReference type="InterPro" id="IPR002173">
    <property type="entry name" value="Carboh/pur_kinase_PfkB_CS"/>
</dbReference>
<dbReference type="PROSITE" id="PS00583">
    <property type="entry name" value="PFKB_KINASES_1"/>
    <property type="match status" value="1"/>
</dbReference>
<gene>
    <name evidence="7" type="ORF">MNBD_GAMMA13-1005</name>
</gene>
<feature type="domain" description="Cyclic nucleotide-binding" evidence="6">
    <location>
        <begin position="202"/>
        <end position="267"/>
    </location>
</feature>
<dbReference type="InterPro" id="IPR050306">
    <property type="entry name" value="PfkB_Carbo_kinase"/>
</dbReference>
<dbReference type="CDD" id="cd01167">
    <property type="entry name" value="bac_FRK"/>
    <property type="match status" value="1"/>
</dbReference>
<dbReference type="Gene3D" id="3.40.1190.20">
    <property type="match status" value="1"/>
</dbReference>